<dbReference type="Proteomes" id="UP000176424">
    <property type="component" value="Unassembled WGS sequence"/>
</dbReference>
<protein>
    <submittedName>
        <fullName evidence="1">Uncharacterized protein</fullName>
    </submittedName>
</protein>
<dbReference type="AlphaFoldDB" id="A0A1F4ZR41"/>
<dbReference type="STRING" id="1797263.A2397_05355"/>
<sequence length="93" mass="10651">MKYLFSTNADCKACFDEILLGLLELEKTKQISEIYYQLPSAILLDSPMGPDQLIAKMTASTHVAHDFSKYTDLTDSEYFQKKKSFKLYTQAII</sequence>
<reference evidence="1 2" key="1">
    <citation type="journal article" date="2016" name="Nat. Commun.">
        <title>Thousands of microbial genomes shed light on interconnected biogeochemical processes in an aquifer system.</title>
        <authorList>
            <person name="Anantharaman K."/>
            <person name="Brown C.T."/>
            <person name="Hug L.A."/>
            <person name="Sharon I."/>
            <person name="Castelle C.J."/>
            <person name="Probst A.J."/>
            <person name="Thomas B.C."/>
            <person name="Singh A."/>
            <person name="Wilkins M.J."/>
            <person name="Karaoz U."/>
            <person name="Brodie E.L."/>
            <person name="Williams K.H."/>
            <person name="Hubbard S.S."/>
            <person name="Banfield J.F."/>
        </authorList>
    </citation>
    <scope>NUCLEOTIDE SEQUENCE [LARGE SCALE GENOMIC DNA]</scope>
</reference>
<evidence type="ECO:0000313" key="2">
    <source>
        <dbReference type="Proteomes" id="UP000176424"/>
    </source>
</evidence>
<gene>
    <name evidence="1" type="ORF">A2397_05355</name>
</gene>
<accession>A0A1F4ZR41</accession>
<organism evidence="1 2">
    <name type="scientific">Candidatus Amesbacteria bacterium RIFOXYB1_FULL_44_23</name>
    <dbReference type="NCBI Taxonomy" id="1797263"/>
    <lineage>
        <taxon>Bacteria</taxon>
        <taxon>Candidatus Amesiibacteriota</taxon>
    </lineage>
</organism>
<proteinExistence type="predicted"/>
<name>A0A1F4ZR41_9BACT</name>
<comment type="caution">
    <text evidence="1">The sequence shown here is derived from an EMBL/GenBank/DDBJ whole genome shotgun (WGS) entry which is preliminary data.</text>
</comment>
<dbReference type="EMBL" id="MEXR01000048">
    <property type="protein sequence ID" value="OGD08842.1"/>
    <property type="molecule type" value="Genomic_DNA"/>
</dbReference>
<evidence type="ECO:0000313" key="1">
    <source>
        <dbReference type="EMBL" id="OGD08842.1"/>
    </source>
</evidence>